<protein>
    <recommendedName>
        <fullName evidence="4">Secreted protein</fullName>
    </recommendedName>
</protein>
<reference evidence="2" key="1">
    <citation type="submission" date="2022-08" db="EMBL/GenBank/DDBJ databases">
        <title>A Global Phylogenomic Analysis of the Shiitake Genus Lentinula.</title>
        <authorList>
            <consortium name="DOE Joint Genome Institute"/>
            <person name="Sierra-Patev S."/>
            <person name="Min B."/>
            <person name="Naranjo-Ortiz M."/>
            <person name="Looney B."/>
            <person name="Konkel Z."/>
            <person name="Slot J.C."/>
            <person name="Sakamoto Y."/>
            <person name="Steenwyk J.L."/>
            <person name="Rokas A."/>
            <person name="Carro J."/>
            <person name="Camarero S."/>
            <person name="Ferreira P."/>
            <person name="Molpeceres G."/>
            <person name="Ruiz-Duenas F.J."/>
            <person name="Serrano A."/>
            <person name="Henrissat B."/>
            <person name="Drula E."/>
            <person name="Hughes K.W."/>
            <person name="Mata J.L."/>
            <person name="Ishikawa N.K."/>
            <person name="Vargas-Isla R."/>
            <person name="Ushijima S."/>
            <person name="Smith C.A."/>
            <person name="Ahrendt S."/>
            <person name="Andreopoulos W."/>
            <person name="He G."/>
            <person name="Labutti K."/>
            <person name="Lipzen A."/>
            <person name="Ng V."/>
            <person name="Riley R."/>
            <person name="Sandor L."/>
            <person name="Barry K."/>
            <person name="Martinez A.T."/>
            <person name="Xiao Y."/>
            <person name="Gibbons J.G."/>
            <person name="Terashima K."/>
            <person name="Grigoriev I.V."/>
            <person name="Hibbett D.S."/>
        </authorList>
    </citation>
    <scope>NUCLEOTIDE SEQUENCE</scope>
    <source>
        <strain evidence="2">JLM2183</strain>
    </source>
</reference>
<evidence type="ECO:0000313" key="2">
    <source>
        <dbReference type="EMBL" id="KAJ4467238.1"/>
    </source>
</evidence>
<feature type="signal peptide" evidence="1">
    <location>
        <begin position="1"/>
        <end position="21"/>
    </location>
</feature>
<organism evidence="2 3">
    <name type="scientific">Lentinula aciculospora</name>
    <dbReference type="NCBI Taxonomy" id="153920"/>
    <lineage>
        <taxon>Eukaryota</taxon>
        <taxon>Fungi</taxon>
        <taxon>Dikarya</taxon>
        <taxon>Basidiomycota</taxon>
        <taxon>Agaricomycotina</taxon>
        <taxon>Agaricomycetes</taxon>
        <taxon>Agaricomycetidae</taxon>
        <taxon>Agaricales</taxon>
        <taxon>Marasmiineae</taxon>
        <taxon>Omphalotaceae</taxon>
        <taxon>Lentinula</taxon>
    </lineage>
</organism>
<name>A0A9W8ZUF8_9AGAR</name>
<evidence type="ECO:0000256" key="1">
    <source>
        <dbReference type="SAM" id="SignalP"/>
    </source>
</evidence>
<keyword evidence="1" id="KW-0732">Signal</keyword>
<dbReference type="AlphaFoldDB" id="A0A9W8ZUF8"/>
<accession>A0A9W8ZUF8</accession>
<proteinExistence type="predicted"/>
<dbReference type="EMBL" id="JAOTPV010000048">
    <property type="protein sequence ID" value="KAJ4467238.1"/>
    <property type="molecule type" value="Genomic_DNA"/>
</dbReference>
<evidence type="ECO:0008006" key="4">
    <source>
        <dbReference type="Google" id="ProtNLM"/>
    </source>
</evidence>
<feature type="chain" id="PRO_5040931017" description="Secreted protein" evidence="1">
    <location>
        <begin position="22"/>
        <end position="113"/>
    </location>
</feature>
<comment type="caution">
    <text evidence="2">The sequence shown here is derived from an EMBL/GenBank/DDBJ whole genome shotgun (WGS) entry which is preliminary data.</text>
</comment>
<keyword evidence="3" id="KW-1185">Reference proteome</keyword>
<evidence type="ECO:0000313" key="3">
    <source>
        <dbReference type="Proteomes" id="UP001150266"/>
    </source>
</evidence>
<sequence>MHLKVFHLLFALVATVCSASCRKIVIDGQKPQFVGVIQKPSTPRLGPDGVIELFVKKKRNGRPFLHVYIDAQNAERNFAVFRFEGEEQILIWYQGTLHEKTSKITASAKNWEG</sequence>
<gene>
    <name evidence="2" type="ORF">J3R30DRAFT_3411805</name>
</gene>
<dbReference type="Proteomes" id="UP001150266">
    <property type="component" value="Unassembled WGS sequence"/>
</dbReference>